<feature type="compositionally biased region" description="Polar residues" evidence="1">
    <location>
        <begin position="90"/>
        <end position="107"/>
    </location>
</feature>
<keyword evidence="3" id="KW-1185">Reference proteome</keyword>
<organism evidence="2 3">
    <name type="scientific">Plakobranchus ocellatus</name>
    <dbReference type="NCBI Taxonomy" id="259542"/>
    <lineage>
        <taxon>Eukaryota</taxon>
        <taxon>Metazoa</taxon>
        <taxon>Spiralia</taxon>
        <taxon>Lophotrochozoa</taxon>
        <taxon>Mollusca</taxon>
        <taxon>Gastropoda</taxon>
        <taxon>Heterobranchia</taxon>
        <taxon>Euthyneura</taxon>
        <taxon>Panpulmonata</taxon>
        <taxon>Sacoglossa</taxon>
        <taxon>Placobranchoidea</taxon>
        <taxon>Plakobranchidae</taxon>
        <taxon>Plakobranchus</taxon>
    </lineage>
</organism>
<reference evidence="2 3" key="1">
    <citation type="journal article" date="2021" name="Elife">
        <title>Chloroplast acquisition without the gene transfer in kleptoplastic sea slugs, Plakobranchus ocellatus.</title>
        <authorList>
            <person name="Maeda T."/>
            <person name="Takahashi S."/>
            <person name="Yoshida T."/>
            <person name="Shimamura S."/>
            <person name="Takaki Y."/>
            <person name="Nagai Y."/>
            <person name="Toyoda A."/>
            <person name="Suzuki Y."/>
            <person name="Arimoto A."/>
            <person name="Ishii H."/>
            <person name="Satoh N."/>
            <person name="Nishiyama T."/>
            <person name="Hasebe M."/>
            <person name="Maruyama T."/>
            <person name="Minagawa J."/>
            <person name="Obokata J."/>
            <person name="Shigenobu S."/>
        </authorList>
    </citation>
    <scope>NUCLEOTIDE SEQUENCE [LARGE SCALE GENOMIC DNA]</scope>
</reference>
<dbReference type="Proteomes" id="UP000735302">
    <property type="component" value="Unassembled WGS sequence"/>
</dbReference>
<evidence type="ECO:0000313" key="3">
    <source>
        <dbReference type="Proteomes" id="UP000735302"/>
    </source>
</evidence>
<name>A0AAV4DUH4_9GAST</name>
<gene>
    <name evidence="2" type="ORF">PoB_007431400</name>
</gene>
<protein>
    <submittedName>
        <fullName evidence="2">Uncharacterized protein</fullName>
    </submittedName>
</protein>
<evidence type="ECO:0000313" key="2">
    <source>
        <dbReference type="EMBL" id="GFO47809.1"/>
    </source>
</evidence>
<comment type="caution">
    <text evidence="2">The sequence shown here is derived from an EMBL/GenBank/DDBJ whole genome shotgun (WGS) entry which is preliminary data.</text>
</comment>
<feature type="region of interest" description="Disordered" evidence="1">
    <location>
        <begin position="12"/>
        <end position="43"/>
    </location>
</feature>
<sequence length="107" mass="11727">MDLPAYHRPYYPTFPLHHNNGSTRPPANGSRAGPKMVMLSDHEGGDYSSPASFLYPQLYPLHPSPYPRSSNAEPSFAASHDVSKTDDSSTNKACKLFTEQSTDASIL</sequence>
<evidence type="ECO:0000256" key="1">
    <source>
        <dbReference type="SAM" id="MobiDB-lite"/>
    </source>
</evidence>
<proteinExistence type="predicted"/>
<feature type="region of interest" description="Disordered" evidence="1">
    <location>
        <begin position="64"/>
        <end position="107"/>
    </location>
</feature>
<dbReference type="AlphaFoldDB" id="A0AAV4DUH4"/>
<dbReference type="EMBL" id="BLXT01008353">
    <property type="protein sequence ID" value="GFO47809.1"/>
    <property type="molecule type" value="Genomic_DNA"/>
</dbReference>
<accession>A0AAV4DUH4</accession>